<reference evidence="1" key="1">
    <citation type="submission" date="2021-08" db="EMBL/GenBank/DDBJ databases">
        <title>The first chromosome-level gecko genome reveals the dynamic sex chromosomes of Neotropical dwarf geckos (Sphaerodactylidae: Sphaerodactylus).</title>
        <authorList>
            <person name="Pinto B.J."/>
            <person name="Keating S.E."/>
            <person name="Gamble T."/>
        </authorList>
    </citation>
    <scope>NUCLEOTIDE SEQUENCE</scope>
    <source>
        <strain evidence="1">TG3544</strain>
    </source>
</reference>
<accession>A0ACB8E717</accession>
<gene>
    <name evidence="1" type="ORF">K3G42_005881</name>
</gene>
<evidence type="ECO:0000313" key="1">
    <source>
        <dbReference type="EMBL" id="KAH7988093.1"/>
    </source>
</evidence>
<organism evidence="1 2">
    <name type="scientific">Sphaerodactylus townsendi</name>
    <dbReference type="NCBI Taxonomy" id="933632"/>
    <lineage>
        <taxon>Eukaryota</taxon>
        <taxon>Metazoa</taxon>
        <taxon>Chordata</taxon>
        <taxon>Craniata</taxon>
        <taxon>Vertebrata</taxon>
        <taxon>Euteleostomi</taxon>
        <taxon>Lepidosauria</taxon>
        <taxon>Squamata</taxon>
        <taxon>Bifurcata</taxon>
        <taxon>Gekkota</taxon>
        <taxon>Sphaerodactylidae</taxon>
        <taxon>Sphaerodactylus</taxon>
    </lineage>
</organism>
<comment type="caution">
    <text evidence="1">The sequence shown here is derived from an EMBL/GenBank/DDBJ whole genome shotgun (WGS) entry which is preliminary data.</text>
</comment>
<evidence type="ECO:0000313" key="2">
    <source>
        <dbReference type="Proteomes" id="UP000827872"/>
    </source>
</evidence>
<keyword evidence="2" id="KW-1185">Reference proteome</keyword>
<sequence length="308" mass="33504">MLIQTACYIFEPQEVPMSGYINEINNCKSDSPDGGKFKRNHNVEIQVHKNGLQNAESQPSVNRNKLNNNKDAIRNNRNAAIREEGLSNCLEKSNVNINGVPSHSNLKSNHNTNQNKHVSSVQPPNCSAKRLSQPKECNNTNLEGDHPKLPLAATESCQDRQLPTTVENGCLAQSAMLEAQSVCSPEPDFSKNASQQTVVGHDSLSSSHTHSTQSTAPIILNKHGDPALYDSGDQACRTGTLNGCLEDKMFGDNPWLRPKSEAFLEAKEVGCGAVNGEFEEEDADVAEALAALEAATAGEDFDEVEEEY</sequence>
<dbReference type="EMBL" id="CM037623">
    <property type="protein sequence ID" value="KAH7988093.1"/>
    <property type="molecule type" value="Genomic_DNA"/>
</dbReference>
<name>A0ACB8E717_9SAUR</name>
<proteinExistence type="predicted"/>
<dbReference type="Proteomes" id="UP000827872">
    <property type="component" value="Linkage Group LG10"/>
</dbReference>
<protein>
    <submittedName>
        <fullName evidence="1">Uncharacterized protein</fullName>
    </submittedName>
</protein>